<sequence>MQIDHNTGETPANSVALLKSQLKESMKFTCMNSCTRHADYSSNAGFTGSQYTQLATVETLETLLSRVPVELLSFYDSRFNLHPRPVIFSNEMKLVNEGNTHC</sequence>
<keyword evidence="2" id="KW-1185">Reference proteome</keyword>
<reference evidence="1" key="1">
    <citation type="journal article" date="2023" name="G3 (Bethesda)">
        <title>A reference genome for the long-term kleptoplast-retaining sea slug Elysia crispata morphotype clarki.</title>
        <authorList>
            <person name="Eastman K.E."/>
            <person name="Pendleton A.L."/>
            <person name="Shaikh M.A."/>
            <person name="Suttiyut T."/>
            <person name="Ogas R."/>
            <person name="Tomko P."/>
            <person name="Gavelis G."/>
            <person name="Widhalm J.R."/>
            <person name="Wisecaver J.H."/>
        </authorList>
    </citation>
    <scope>NUCLEOTIDE SEQUENCE</scope>
    <source>
        <strain evidence="1">ECLA1</strain>
    </source>
</reference>
<proteinExistence type="predicted"/>
<evidence type="ECO:0000313" key="2">
    <source>
        <dbReference type="Proteomes" id="UP001283361"/>
    </source>
</evidence>
<accession>A0AAE0ZY57</accession>
<dbReference type="EMBL" id="JAWDGP010003058">
    <property type="protein sequence ID" value="KAK3777834.1"/>
    <property type="molecule type" value="Genomic_DNA"/>
</dbReference>
<dbReference type="AlphaFoldDB" id="A0AAE0ZY57"/>
<comment type="caution">
    <text evidence="1">The sequence shown here is derived from an EMBL/GenBank/DDBJ whole genome shotgun (WGS) entry which is preliminary data.</text>
</comment>
<organism evidence="1 2">
    <name type="scientific">Elysia crispata</name>
    <name type="common">lettuce slug</name>
    <dbReference type="NCBI Taxonomy" id="231223"/>
    <lineage>
        <taxon>Eukaryota</taxon>
        <taxon>Metazoa</taxon>
        <taxon>Spiralia</taxon>
        <taxon>Lophotrochozoa</taxon>
        <taxon>Mollusca</taxon>
        <taxon>Gastropoda</taxon>
        <taxon>Heterobranchia</taxon>
        <taxon>Euthyneura</taxon>
        <taxon>Panpulmonata</taxon>
        <taxon>Sacoglossa</taxon>
        <taxon>Placobranchoidea</taxon>
        <taxon>Plakobranchidae</taxon>
        <taxon>Elysia</taxon>
    </lineage>
</organism>
<name>A0AAE0ZY57_9GAST</name>
<gene>
    <name evidence="1" type="ORF">RRG08_038082</name>
</gene>
<protein>
    <submittedName>
        <fullName evidence="1">Uncharacterized protein</fullName>
    </submittedName>
</protein>
<evidence type="ECO:0000313" key="1">
    <source>
        <dbReference type="EMBL" id="KAK3777834.1"/>
    </source>
</evidence>
<dbReference type="Proteomes" id="UP001283361">
    <property type="component" value="Unassembled WGS sequence"/>
</dbReference>